<protein>
    <submittedName>
        <fullName evidence="4">VacJ family lipoprotein</fullName>
    </submittedName>
</protein>
<dbReference type="PRINTS" id="PR01805">
    <property type="entry name" value="VACJLIPOPROT"/>
</dbReference>
<comment type="caution">
    <text evidence="4">The sequence shown here is derived from an EMBL/GenBank/DDBJ whole genome shotgun (WGS) entry which is preliminary data.</text>
</comment>
<dbReference type="InterPro" id="IPR007428">
    <property type="entry name" value="MlaA"/>
</dbReference>
<reference evidence="4" key="1">
    <citation type="submission" date="2024-02" db="EMBL/GenBank/DDBJ databases">
        <title>Genome sequences of strain Gemmobacter sp. JM10B15.</title>
        <authorList>
            <person name="Zhang M."/>
        </authorList>
    </citation>
    <scope>NUCLEOTIDE SEQUENCE</scope>
    <source>
        <strain evidence="4">JM10B15</strain>
    </source>
</reference>
<proteinExistence type="inferred from homology"/>
<feature type="signal peptide" evidence="3">
    <location>
        <begin position="1"/>
        <end position="25"/>
    </location>
</feature>
<dbReference type="Proteomes" id="UP001431963">
    <property type="component" value="Unassembled WGS sequence"/>
</dbReference>
<dbReference type="PANTHER" id="PTHR30035">
    <property type="entry name" value="LIPOPROTEIN VACJ-RELATED"/>
    <property type="match status" value="1"/>
</dbReference>
<keyword evidence="4" id="KW-0449">Lipoprotein</keyword>
<gene>
    <name evidence="4" type="ORF">V6590_07290</name>
</gene>
<keyword evidence="5" id="KW-1185">Reference proteome</keyword>
<feature type="chain" id="PRO_5046316696" evidence="3">
    <location>
        <begin position="26"/>
        <end position="245"/>
    </location>
</feature>
<evidence type="ECO:0000256" key="3">
    <source>
        <dbReference type="SAM" id="SignalP"/>
    </source>
</evidence>
<dbReference type="RefSeq" id="WP_335421403.1">
    <property type="nucleotide sequence ID" value="NZ_JBALHR010000003.1"/>
</dbReference>
<name>A0ABU8BUK3_9RHOB</name>
<dbReference type="PANTHER" id="PTHR30035:SF3">
    <property type="entry name" value="INTERMEMBRANE PHOSPHOLIPID TRANSPORT SYSTEM LIPOPROTEIN MLAA"/>
    <property type="match status" value="1"/>
</dbReference>
<sequence>MLHKKGTLGVIVSLLVSACAAPQPAAAPYDPYEGTNRAMHAVNRGIDRALVRPTSKVYGFALPKPAKLGISNFAGNLDLPGDVVNGILQGDGEAAANNTLRFALNSTLGLAGLFDPASALGLTHDKTDFGETLHVWGMAEGPYVELPGLGPSTVRDTLGTVVDIAANPVSLILPTPEKYYATATKVGSRLGDRDRFAETIDSVLYDSADSYAQARLLYLQNRRFELGQTSADTAASDDFIDPYAE</sequence>
<keyword evidence="2 3" id="KW-0732">Signal</keyword>
<dbReference type="PROSITE" id="PS51257">
    <property type="entry name" value="PROKAR_LIPOPROTEIN"/>
    <property type="match status" value="1"/>
</dbReference>
<accession>A0ABU8BUK3</accession>
<evidence type="ECO:0000256" key="1">
    <source>
        <dbReference type="ARBA" id="ARBA00010634"/>
    </source>
</evidence>
<organism evidence="4 5">
    <name type="scientific">Gemmobacter denitrificans</name>
    <dbReference type="NCBI Taxonomy" id="3123040"/>
    <lineage>
        <taxon>Bacteria</taxon>
        <taxon>Pseudomonadati</taxon>
        <taxon>Pseudomonadota</taxon>
        <taxon>Alphaproteobacteria</taxon>
        <taxon>Rhodobacterales</taxon>
        <taxon>Paracoccaceae</taxon>
        <taxon>Gemmobacter</taxon>
    </lineage>
</organism>
<comment type="similarity">
    <text evidence="1">Belongs to the MlaA family.</text>
</comment>
<evidence type="ECO:0000313" key="5">
    <source>
        <dbReference type="Proteomes" id="UP001431963"/>
    </source>
</evidence>
<evidence type="ECO:0000313" key="4">
    <source>
        <dbReference type="EMBL" id="MEH7827947.1"/>
    </source>
</evidence>
<dbReference type="Pfam" id="PF04333">
    <property type="entry name" value="MlaA"/>
    <property type="match status" value="1"/>
</dbReference>
<evidence type="ECO:0000256" key="2">
    <source>
        <dbReference type="ARBA" id="ARBA00022729"/>
    </source>
</evidence>
<dbReference type="EMBL" id="JBALHR010000003">
    <property type="protein sequence ID" value="MEH7827947.1"/>
    <property type="molecule type" value="Genomic_DNA"/>
</dbReference>